<evidence type="ECO:0000313" key="3">
    <source>
        <dbReference type="EMBL" id="MBH8553577.1"/>
    </source>
</evidence>
<proteinExistence type="predicted"/>
<evidence type="ECO:0000256" key="1">
    <source>
        <dbReference type="SAM" id="MobiDB-lite"/>
    </source>
</evidence>
<protein>
    <submittedName>
        <fullName evidence="3">PAM68 family protein</fullName>
    </submittedName>
</protein>
<dbReference type="Pfam" id="PF11947">
    <property type="entry name" value="DUF3464"/>
    <property type="match status" value="1"/>
</dbReference>
<dbReference type="InterPro" id="IPR021855">
    <property type="entry name" value="PAM68-like"/>
</dbReference>
<dbReference type="EMBL" id="JAECZB010000036">
    <property type="protein sequence ID" value="MBH8553577.1"/>
    <property type="molecule type" value="Genomic_DNA"/>
</dbReference>
<sequence length="165" mass="18115">MSAEESDRVSETPPSEARLPFEPKKKRQKPVKAASKPPAQPKTSEKQATKQPSFTKEEMAIPEVVSQRMIRRVAGFCGIPTVLGIASLVVSYLLATYSDIKLPPIAVLLVNMGLFGIGVLGITYGVLSASWDEERVGSLLGLGEFGTNWGRMVEVWRETRQKKNV</sequence>
<gene>
    <name evidence="3" type="ORF">I8751_14590</name>
</gene>
<keyword evidence="2" id="KW-0472">Membrane</keyword>
<accession>A0A8J7L4F9</accession>
<feature type="transmembrane region" description="Helical" evidence="2">
    <location>
        <begin position="105"/>
        <end position="127"/>
    </location>
</feature>
<evidence type="ECO:0000256" key="2">
    <source>
        <dbReference type="SAM" id="Phobius"/>
    </source>
</evidence>
<feature type="region of interest" description="Disordered" evidence="1">
    <location>
        <begin position="1"/>
        <end position="57"/>
    </location>
</feature>
<organism evidence="3 4">
    <name type="scientific">Atlanticothrix silvestris CENA357</name>
    <dbReference type="NCBI Taxonomy" id="1725252"/>
    <lineage>
        <taxon>Bacteria</taxon>
        <taxon>Bacillati</taxon>
        <taxon>Cyanobacteriota</taxon>
        <taxon>Cyanophyceae</taxon>
        <taxon>Nostocales</taxon>
        <taxon>Nodulariaceae</taxon>
        <taxon>Atlanticothrix</taxon>
        <taxon>Atlanticothrix silvestris</taxon>
    </lineage>
</organism>
<reference evidence="3 4" key="1">
    <citation type="journal article" date="2021" name="Int. J. Syst. Evol. Microbiol.">
        <title>Amazonocrinis nigriterrae gen. nov., sp. nov., Atlanticothrix silvestris gen. nov., sp. nov. and Dendronalium phyllosphericum gen. nov., sp. nov., nostocacean cyanobacteria from Brazilian environments.</title>
        <authorList>
            <person name="Alvarenga D.O."/>
            <person name="Andreote A.P.D."/>
            <person name="Branco L.H.Z."/>
            <person name="Delbaje E."/>
            <person name="Cruz R.B."/>
            <person name="Varani A.M."/>
            <person name="Fiore M.F."/>
        </authorList>
    </citation>
    <scope>NUCLEOTIDE SEQUENCE [LARGE SCALE GENOMIC DNA]</scope>
    <source>
        <strain evidence="3 4">CENA357</strain>
    </source>
</reference>
<dbReference type="PANTHER" id="PTHR34575">
    <property type="entry name" value="PROTEIN PAM68, CHLOROPLASTIC"/>
    <property type="match status" value="1"/>
</dbReference>
<feature type="transmembrane region" description="Helical" evidence="2">
    <location>
        <begin position="73"/>
        <end position="93"/>
    </location>
</feature>
<dbReference type="RefSeq" id="WP_214439859.1">
    <property type="nucleotide sequence ID" value="NZ_JAECZB010000036.1"/>
</dbReference>
<name>A0A8J7L4F9_9CYAN</name>
<keyword evidence="4" id="KW-1185">Reference proteome</keyword>
<dbReference type="Proteomes" id="UP000599391">
    <property type="component" value="Unassembled WGS sequence"/>
</dbReference>
<keyword evidence="2" id="KW-1133">Transmembrane helix</keyword>
<feature type="compositionally biased region" description="Basic and acidic residues" evidence="1">
    <location>
        <begin position="1"/>
        <end position="10"/>
    </location>
</feature>
<comment type="caution">
    <text evidence="3">The sequence shown here is derived from an EMBL/GenBank/DDBJ whole genome shotgun (WGS) entry which is preliminary data.</text>
</comment>
<evidence type="ECO:0000313" key="4">
    <source>
        <dbReference type="Proteomes" id="UP000599391"/>
    </source>
</evidence>
<dbReference type="PANTHER" id="PTHR34575:SF1">
    <property type="entry name" value="PROTEIN PAM68, CHLOROPLASTIC"/>
    <property type="match status" value="1"/>
</dbReference>
<keyword evidence="2" id="KW-0812">Transmembrane</keyword>
<dbReference type="AlphaFoldDB" id="A0A8J7L4F9"/>